<evidence type="ECO:0000256" key="4">
    <source>
        <dbReference type="ARBA" id="ARBA00023163"/>
    </source>
</evidence>
<evidence type="ECO:0000313" key="7">
    <source>
        <dbReference type="Proteomes" id="UP000182409"/>
    </source>
</evidence>
<dbReference type="GO" id="GO:0032993">
    <property type="term" value="C:protein-DNA complex"/>
    <property type="evidence" value="ECO:0007669"/>
    <property type="project" value="TreeGrafter"/>
</dbReference>
<evidence type="ECO:0000256" key="1">
    <source>
        <dbReference type="ARBA" id="ARBA00009437"/>
    </source>
</evidence>
<dbReference type="AlphaFoldDB" id="A0A1H4JRZ6"/>
<dbReference type="SUPFAM" id="SSF53850">
    <property type="entry name" value="Periplasmic binding protein-like II"/>
    <property type="match status" value="1"/>
</dbReference>
<evidence type="ECO:0000256" key="3">
    <source>
        <dbReference type="ARBA" id="ARBA00023125"/>
    </source>
</evidence>
<keyword evidence="3 6" id="KW-0238">DNA-binding</keyword>
<dbReference type="Pfam" id="PF03466">
    <property type="entry name" value="LysR_substrate"/>
    <property type="match status" value="1"/>
</dbReference>
<name>A0A1H4JRZ6_9BACT</name>
<dbReference type="InterPro" id="IPR036388">
    <property type="entry name" value="WH-like_DNA-bd_sf"/>
</dbReference>
<accession>A0A1H4JRZ6</accession>
<dbReference type="RefSeq" id="WP_170834948.1">
    <property type="nucleotide sequence ID" value="NZ_FNSD01000001.1"/>
</dbReference>
<dbReference type="PANTHER" id="PTHR30346:SF0">
    <property type="entry name" value="HCA OPERON TRANSCRIPTIONAL ACTIVATOR HCAR"/>
    <property type="match status" value="1"/>
</dbReference>
<keyword evidence="2" id="KW-0805">Transcription regulation</keyword>
<dbReference type="PROSITE" id="PS50931">
    <property type="entry name" value="HTH_LYSR"/>
    <property type="match status" value="1"/>
</dbReference>
<protein>
    <submittedName>
        <fullName evidence="6">DNA-binding transcriptional regulator, LysR family</fullName>
    </submittedName>
</protein>
<keyword evidence="4" id="KW-0804">Transcription</keyword>
<evidence type="ECO:0000313" key="6">
    <source>
        <dbReference type="EMBL" id="SEB48695.1"/>
    </source>
</evidence>
<feature type="domain" description="HTH lysR-type" evidence="5">
    <location>
        <begin position="1"/>
        <end position="60"/>
    </location>
</feature>
<gene>
    <name evidence="6" type="ORF">SAMN05443244_0766</name>
</gene>
<dbReference type="Gene3D" id="1.10.10.10">
    <property type="entry name" value="Winged helix-like DNA-binding domain superfamily/Winged helix DNA-binding domain"/>
    <property type="match status" value="1"/>
</dbReference>
<dbReference type="PANTHER" id="PTHR30346">
    <property type="entry name" value="TRANSCRIPTIONAL DUAL REGULATOR HCAR-RELATED"/>
    <property type="match status" value="1"/>
</dbReference>
<dbReference type="Proteomes" id="UP000182409">
    <property type="component" value="Unassembled WGS sequence"/>
</dbReference>
<dbReference type="EMBL" id="FNSD01000001">
    <property type="protein sequence ID" value="SEB48695.1"/>
    <property type="molecule type" value="Genomic_DNA"/>
</dbReference>
<dbReference type="Pfam" id="PF00126">
    <property type="entry name" value="HTH_1"/>
    <property type="match status" value="1"/>
</dbReference>
<comment type="similarity">
    <text evidence="1">Belongs to the LysR transcriptional regulatory family.</text>
</comment>
<dbReference type="InterPro" id="IPR036390">
    <property type="entry name" value="WH_DNA-bd_sf"/>
</dbReference>
<reference evidence="6 7" key="1">
    <citation type="submission" date="2016-10" db="EMBL/GenBank/DDBJ databases">
        <authorList>
            <person name="de Groot N.N."/>
        </authorList>
    </citation>
    <scope>NUCLEOTIDE SEQUENCE [LARGE SCALE GENOMIC DNA]</scope>
    <source>
        <strain evidence="6 7">AB35.6</strain>
    </source>
</reference>
<proteinExistence type="inferred from homology"/>
<dbReference type="SUPFAM" id="SSF46785">
    <property type="entry name" value="Winged helix' DNA-binding domain"/>
    <property type="match status" value="1"/>
</dbReference>
<dbReference type="CDD" id="cd08414">
    <property type="entry name" value="PBP2_LTTR_aromatics_like"/>
    <property type="match status" value="1"/>
</dbReference>
<sequence length="317" mass="35348">MDFRIRQLEYFLVLAEKLNFRRAAFALDIAQPTLSFQIKSLESSFGVNLFDRSQREVRLTAEGERLRDHARAILSHARLAMNSVQNQTSASLTIACGPVGQYTLLPHLLRELKERALDIALTVKSMPPEKMKQAAADGEVDLLLMTPNWQLAGMEYQALRSDRLSAVLPDRHPAVRRGWITLEEFSRSPVLIMAAKDCGKHRTFVSGLFMKQHLTPELMEVPFVDGIHFAMVAAGRGVALAAGSIAKANFPGIQFVPFDQPIHNMELGMMWHPGNESAALKPFLSMVEDVVRSQDEADLEETLAAHRAVERHAIALA</sequence>
<dbReference type="GO" id="GO:0003677">
    <property type="term" value="F:DNA binding"/>
    <property type="evidence" value="ECO:0007669"/>
    <property type="project" value="UniProtKB-KW"/>
</dbReference>
<dbReference type="GO" id="GO:0003700">
    <property type="term" value="F:DNA-binding transcription factor activity"/>
    <property type="evidence" value="ECO:0007669"/>
    <property type="project" value="InterPro"/>
</dbReference>
<dbReference type="PRINTS" id="PR00039">
    <property type="entry name" value="HTHLYSR"/>
</dbReference>
<evidence type="ECO:0000256" key="2">
    <source>
        <dbReference type="ARBA" id="ARBA00023015"/>
    </source>
</evidence>
<evidence type="ECO:0000259" key="5">
    <source>
        <dbReference type="PROSITE" id="PS50931"/>
    </source>
</evidence>
<dbReference type="InterPro" id="IPR005119">
    <property type="entry name" value="LysR_subst-bd"/>
</dbReference>
<organism evidence="6 7">
    <name type="scientific">Terriglobus roseus</name>
    <dbReference type="NCBI Taxonomy" id="392734"/>
    <lineage>
        <taxon>Bacteria</taxon>
        <taxon>Pseudomonadati</taxon>
        <taxon>Acidobacteriota</taxon>
        <taxon>Terriglobia</taxon>
        <taxon>Terriglobales</taxon>
        <taxon>Acidobacteriaceae</taxon>
        <taxon>Terriglobus</taxon>
    </lineage>
</organism>
<dbReference type="InterPro" id="IPR000847">
    <property type="entry name" value="LysR_HTH_N"/>
</dbReference>
<dbReference type="Gene3D" id="3.40.190.10">
    <property type="entry name" value="Periplasmic binding protein-like II"/>
    <property type="match status" value="2"/>
</dbReference>
<dbReference type="FunFam" id="1.10.10.10:FF:000001">
    <property type="entry name" value="LysR family transcriptional regulator"/>
    <property type="match status" value="1"/>
</dbReference>